<feature type="region of interest" description="Domain III" evidence="6">
    <location>
        <begin position="150"/>
        <end position="199"/>
    </location>
</feature>
<dbReference type="InterPro" id="IPR036267">
    <property type="entry name" value="RuvA_C_sf"/>
</dbReference>
<dbReference type="CDD" id="cd14332">
    <property type="entry name" value="UBA_RuvA_C"/>
    <property type="match status" value="1"/>
</dbReference>
<dbReference type="Pfam" id="PF07499">
    <property type="entry name" value="RuvA_C"/>
    <property type="match status" value="1"/>
</dbReference>
<dbReference type="HAMAP" id="MF_00031">
    <property type="entry name" value="DNA_HJ_migration_RuvA"/>
    <property type="match status" value="1"/>
</dbReference>
<dbReference type="GO" id="GO:0048476">
    <property type="term" value="C:Holliday junction resolvase complex"/>
    <property type="evidence" value="ECO:0007669"/>
    <property type="project" value="UniProtKB-UniRule"/>
</dbReference>
<proteinExistence type="inferred from homology"/>
<protein>
    <recommendedName>
        <fullName evidence="6">Holliday junction branch migration complex subunit RuvA</fullName>
    </recommendedName>
</protein>
<dbReference type="GO" id="GO:0009379">
    <property type="term" value="C:Holliday junction helicase complex"/>
    <property type="evidence" value="ECO:0007669"/>
    <property type="project" value="InterPro"/>
</dbReference>
<dbReference type="InterPro" id="IPR013849">
    <property type="entry name" value="DNA_helicase_Holl-junc_RuvA_I"/>
</dbReference>
<keyword evidence="7" id="KW-0812">Transmembrane</keyword>
<dbReference type="Gene3D" id="2.40.50.140">
    <property type="entry name" value="Nucleic acid-binding proteins"/>
    <property type="match status" value="1"/>
</dbReference>
<dbReference type="Gene3D" id="1.10.150.20">
    <property type="entry name" value="5' to 3' exonuclease, C-terminal subdomain"/>
    <property type="match status" value="1"/>
</dbReference>
<evidence type="ECO:0000256" key="6">
    <source>
        <dbReference type="HAMAP-Rule" id="MF_00031"/>
    </source>
</evidence>
<comment type="domain">
    <text evidence="6">Has three domains with a flexible linker between the domains II and III and assumes an 'L' shape. Domain III is highly mobile and contacts RuvB.</text>
</comment>
<keyword evidence="7" id="KW-1133">Transmembrane helix</keyword>
<dbReference type="GO" id="GO:0006310">
    <property type="term" value="P:DNA recombination"/>
    <property type="evidence" value="ECO:0007669"/>
    <property type="project" value="UniProtKB-UniRule"/>
</dbReference>
<dbReference type="InterPro" id="IPR000085">
    <property type="entry name" value="RuvA"/>
</dbReference>
<gene>
    <name evidence="6" type="primary">ruvA</name>
    <name evidence="9" type="ORF">HMPREF9103_02794</name>
</gene>
<dbReference type="GO" id="GO:0006281">
    <property type="term" value="P:DNA repair"/>
    <property type="evidence" value="ECO:0007669"/>
    <property type="project" value="UniProtKB-UniRule"/>
</dbReference>
<dbReference type="eggNOG" id="COG0632">
    <property type="taxonomic scope" value="Bacteria"/>
</dbReference>
<dbReference type="GO" id="GO:0005737">
    <property type="term" value="C:cytoplasm"/>
    <property type="evidence" value="ECO:0007669"/>
    <property type="project" value="UniProtKB-SubCell"/>
</dbReference>
<comment type="subunit">
    <text evidence="6">Homotetramer. Forms an RuvA(8)-RuvB(12)-Holliday junction (HJ) complex. HJ DNA is sandwiched between 2 RuvA tetramers; dsDNA enters through RuvA and exits via RuvB. An RuvB hexamer assembles on each DNA strand where it exits the tetramer. Each RuvB hexamer is contacted by two RuvA subunits (via domain III) on 2 adjacent RuvB subunits; this complex drives branch migration. In the full resolvosome a probable DNA-RuvA(4)-RuvB(12)-RuvC(2) complex forms which resolves the HJ.</text>
</comment>
<keyword evidence="7" id="KW-0472">Membrane</keyword>
<feature type="region of interest" description="Domain II" evidence="6">
    <location>
        <begin position="64"/>
        <end position="141"/>
    </location>
</feature>
<accession>G9ZT47</accession>
<evidence type="ECO:0000256" key="5">
    <source>
        <dbReference type="ARBA" id="ARBA00023204"/>
    </source>
</evidence>
<evidence type="ECO:0000313" key="10">
    <source>
        <dbReference type="Proteomes" id="UP000004625"/>
    </source>
</evidence>
<dbReference type="NCBIfam" id="TIGR00084">
    <property type="entry name" value="ruvA"/>
    <property type="match status" value="1"/>
</dbReference>
<sequence>MYEFFEGQIIDITPASIVLLVNGVGYLIYTADPYRFKVDTKKTVRVYVYQAVSDSAILLYGFYDADDKKIFQKLLAVSGIGPKSALAILAGNDRSGLINAINNRDVKFLTKFPGVGKKTAQQIILDLQGKVGDFTTDPSKKAPDVAVGTTSNELADAMSALEALGYSTKQITSIQADLEAKTGLTTDEYLSLGLKLLMH</sequence>
<dbReference type="RefSeq" id="WP_008214906.1">
    <property type="nucleotide sequence ID" value="NZ_JH415059.1"/>
</dbReference>
<evidence type="ECO:0000256" key="4">
    <source>
        <dbReference type="ARBA" id="ARBA00023172"/>
    </source>
</evidence>
<keyword evidence="9" id="KW-0378">Hydrolase</keyword>
<keyword evidence="10" id="KW-1185">Reference proteome</keyword>
<comment type="function">
    <text evidence="6">The RuvA-RuvB-RuvC complex processes Holliday junction (HJ) DNA during genetic recombination and DNA repair, while the RuvA-RuvB complex plays an important role in the rescue of blocked DNA replication forks via replication fork reversal (RFR). RuvA specifically binds to HJ cruciform DNA, conferring on it an open structure. The RuvB hexamer acts as an ATP-dependent pump, pulling dsDNA into and through the RuvAB complex. HJ branch migration allows RuvC to scan DNA until it finds its consensus sequence, where it cleaves and resolves the cruciform DNA.</text>
</comment>
<feature type="transmembrane region" description="Helical" evidence="7">
    <location>
        <begin position="12"/>
        <end position="32"/>
    </location>
</feature>
<keyword evidence="2 6" id="KW-0227">DNA damage</keyword>
<dbReference type="Pfam" id="PF14520">
    <property type="entry name" value="HHH_5"/>
    <property type="match status" value="1"/>
</dbReference>
<dbReference type="SUPFAM" id="SSF50249">
    <property type="entry name" value="Nucleic acid-binding proteins"/>
    <property type="match status" value="1"/>
</dbReference>
<keyword evidence="9" id="KW-0347">Helicase</keyword>
<comment type="similarity">
    <text evidence="6">Belongs to the RuvA family.</text>
</comment>
<dbReference type="PATRIC" id="fig|797515.3.peg.2539"/>
<keyword evidence="3 6" id="KW-0238">DNA-binding</keyword>
<evidence type="ECO:0000256" key="3">
    <source>
        <dbReference type="ARBA" id="ARBA00023125"/>
    </source>
</evidence>
<organism evidence="9 10">
    <name type="scientific">Lentilactobacillus parafarraginis F0439</name>
    <dbReference type="NCBI Taxonomy" id="797515"/>
    <lineage>
        <taxon>Bacteria</taxon>
        <taxon>Bacillati</taxon>
        <taxon>Bacillota</taxon>
        <taxon>Bacilli</taxon>
        <taxon>Lactobacillales</taxon>
        <taxon>Lactobacillaceae</taxon>
        <taxon>Lentilactobacillus</taxon>
    </lineage>
</organism>
<feature type="domain" description="Helix-hairpin-helix DNA-binding motif class 1" evidence="8">
    <location>
        <begin position="107"/>
        <end position="126"/>
    </location>
</feature>
<keyword evidence="9" id="KW-0067">ATP-binding</keyword>
<dbReference type="STRING" id="797515.HMPREF9103_02794"/>
<dbReference type="InterPro" id="IPR003583">
    <property type="entry name" value="Hlx-hairpin-Hlx_DNA-bd_motif"/>
</dbReference>
<comment type="subcellular location">
    <subcellularLocation>
        <location evidence="6">Cytoplasm</location>
    </subcellularLocation>
</comment>
<keyword evidence="1 6" id="KW-0963">Cytoplasm</keyword>
<dbReference type="SMART" id="SM00278">
    <property type="entry name" value="HhH1"/>
    <property type="match status" value="2"/>
</dbReference>
<evidence type="ECO:0000313" key="9">
    <source>
        <dbReference type="EMBL" id="EHL95597.1"/>
    </source>
</evidence>
<keyword evidence="9" id="KW-0547">Nucleotide-binding</keyword>
<dbReference type="InterPro" id="IPR011114">
    <property type="entry name" value="RuvA_C"/>
</dbReference>
<dbReference type="GO" id="GO:0005524">
    <property type="term" value="F:ATP binding"/>
    <property type="evidence" value="ECO:0007669"/>
    <property type="project" value="InterPro"/>
</dbReference>
<evidence type="ECO:0000256" key="1">
    <source>
        <dbReference type="ARBA" id="ARBA00022490"/>
    </source>
</evidence>
<dbReference type="InterPro" id="IPR012340">
    <property type="entry name" value="NA-bd_OB-fold"/>
</dbReference>
<feature type="transmembrane region" description="Helical" evidence="7">
    <location>
        <begin position="44"/>
        <end position="63"/>
    </location>
</feature>
<evidence type="ECO:0000256" key="7">
    <source>
        <dbReference type="SAM" id="Phobius"/>
    </source>
</evidence>
<dbReference type="Proteomes" id="UP000004625">
    <property type="component" value="Unassembled WGS sequence"/>
</dbReference>
<evidence type="ECO:0000256" key="2">
    <source>
        <dbReference type="ARBA" id="ARBA00022763"/>
    </source>
</evidence>
<dbReference type="Pfam" id="PF01330">
    <property type="entry name" value="RuvA_N"/>
    <property type="match status" value="1"/>
</dbReference>
<keyword evidence="5 6" id="KW-0234">DNA repair</keyword>
<keyword evidence="4 6" id="KW-0233">DNA recombination</keyword>
<dbReference type="GO" id="GO:0000400">
    <property type="term" value="F:four-way junction DNA binding"/>
    <property type="evidence" value="ECO:0007669"/>
    <property type="project" value="UniProtKB-UniRule"/>
</dbReference>
<dbReference type="EMBL" id="AGEY01000197">
    <property type="protein sequence ID" value="EHL95597.1"/>
    <property type="molecule type" value="Genomic_DNA"/>
</dbReference>
<comment type="caution">
    <text evidence="9">The sequence shown here is derived from an EMBL/GenBank/DDBJ whole genome shotgun (WGS) entry which is preliminary data.</text>
</comment>
<evidence type="ECO:0000259" key="8">
    <source>
        <dbReference type="SMART" id="SM00278"/>
    </source>
</evidence>
<feature type="domain" description="Helix-hairpin-helix DNA-binding motif class 1" evidence="8">
    <location>
        <begin position="72"/>
        <end position="91"/>
    </location>
</feature>
<dbReference type="InterPro" id="IPR010994">
    <property type="entry name" value="RuvA_2-like"/>
</dbReference>
<reference evidence="9 10" key="1">
    <citation type="submission" date="2011-09" db="EMBL/GenBank/DDBJ databases">
        <authorList>
            <person name="Weinstock G."/>
            <person name="Sodergren E."/>
            <person name="Clifton S."/>
            <person name="Fulton L."/>
            <person name="Fulton B."/>
            <person name="Courtney L."/>
            <person name="Fronick C."/>
            <person name="Harrison M."/>
            <person name="Strong C."/>
            <person name="Farmer C."/>
            <person name="Delahaunty K."/>
            <person name="Markovic C."/>
            <person name="Hall O."/>
            <person name="Minx P."/>
            <person name="Tomlinson C."/>
            <person name="Mitreva M."/>
            <person name="Hou S."/>
            <person name="Chen J."/>
            <person name="Wollam A."/>
            <person name="Pepin K.H."/>
            <person name="Johnson M."/>
            <person name="Bhonagiri V."/>
            <person name="Zhang X."/>
            <person name="Suruliraj S."/>
            <person name="Warren W."/>
            <person name="Chinwalla A."/>
            <person name="Mardis E.R."/>
            <person name="Wilson R.K."/>
        </authorList>
    </citation>
    <scope>NUCLEOTIDE SEQUENCE [LARGE SCALE GENOMIC DNA]</scope>
    <source>
        <strain evidence="9 10">F0439</strain>
    </source>
</reference>
<name>G9ZT47_9LACO</name>
<comment type="caution">
    <text evidence="6">Lacks conserved residue(s) required for the propagation of feature annotation.</text>
</comment>
<dbReference type="AlphaFoldDB" id="G9ZT47"/>
<dbReference type="SUPFAM" id="SSF47781">
    <property type="entry name" value="RuvA domain 2-like"/>
    <property type="match status" value="1"/>
</dbReference>
<dbReference type="SUPFAM" id="SSF46929">
    <property type="entry name" value="DNA helicase RuvA subunit, C-terminal domain"/>
    <property type="match status" value="1"/>
</dbReference>
<dbReference type="HOGENOM" id="CLU_087936_1_0_9"/>
<dbReference type="GO" id="GO:0009378">
    <property type="term" value="F:four-way junction helicase activity"/>
    <property type="evidence" value="ECO:0007669"/>
    <property type="project" value="InterPro"/>
</dbReference>